<proteinExistence type="predicted"/>
<evidence type="ECO:0000313" key="3">
    <source>
        <dbReference type="Proteomes" id="UP001371456"/>
    </source>
</evidence>
<accession>A0AAN8T3X6</accession>
<evidence type="ECO:0000313" key="2">
    <source>
        <dbReference type="EMBL" id="KAK6780180.1"/>
    </source>
</evidence>
<name>A0AAN8T3X6_SOLBU</name>
<evidence type="ECO:0000256" key="1">
    <source>
        <dbReference type="SAM" id="MobiDB-lite"/>
    </source>
</evidence>
<sequence length="96" mass="10359">MGEFGVNERILEDSPHEGGHTGDPMTETCSPSRIILGASSEGELGLIYKVIMKGVLFSSTKSIEQVGDSVIEVEDNFPIANFVPKHLSSRLRKALG</sequence>
<protein>
    <submittedName>
        <fullName evidence="2">Uncharacterized protein</fullName>
    </submittedName>
</protein>
<organism evidence="2 3">
    <name type="scientific">Solanum bulbocastanum</name>
    <name type="common">Wild potato</name>
    <dbReference type="NCBI Taxonomy" id="147425"/>
    <lineage>
        <taxon>Eukaryota</taxon>
        <taxon>Viridiplantae</taxon>
        <taxon>Streptophyta</taxon>
        <taxon>Embryophyta</taxon>
        <taxon>Tracheophyta</taxon>
        <taxon>Spermatophyta</taxon>
        <taxon>Magnoliopsida</taxon>
        <taxon>eudicotyledons</taxon>
        <taxon>Gunneridae</taxon>
        <taxon>Pentapetalae</taxon>
        <taxon>asterids</taxon>
        <taxon>lamiids</taxon>
        <taxon>Solanales</taxon>
        <taxon>Solanaceae</taxon>
        <taxon>Solanoideae</taxon>
        <taxon>Solaneae</taxon>
        <taxon>Solanum</taxon>
    </lineage>
</organism>
<comment type="caution">
    <text evidence="2">The sequence shown here is derived from an EMBL/GenBank/DDBJ whole genome shotgun (WGS) entry which is preliminary data.</text>
</comment>
<dbReference type="EMBL" id="JBANQN010000009">
    <property type="protein sequence ID" value="KAK6780180.1"/>
    <property type="molecule type" value="Genomic_DNA"/>
</dbReference>
<keyword evidence="3" id="KW-1185">Reference proteome</keyword>
<dbReference type="Proteomes" id="UP001371456">
    <property type="component" value="Unassembled WGS sequence"/>
</dbReference>
<dbReference type="AlphaFoldDB" id="A0AAN8T3X6"/>
<feature type="region of interest" description="Disordered" evidence="1">
    <location>
        <begin position="1"/>
        <end position="30"/>
    </location>
</feature>
<feature type="compositionally biased region" description="Basic and acidic residues" evidence="1">
    <location>
        <begin position="9"/>
        <end position="20"/>
    </location>
</feature>
<gene>
    <name evidence="2" type="ORF">RDI58_022364</name>
</gene>
<reference evidence="2 3" key="1">
    <citation type="submission" date="2024-02" db="EMBL/GenBank/DDBJ databases">
        <title>de novo genome assembly of Solanum bulbocastanum strain 11H21.</title>
        <authorList>
            <person name="Hosaka A.J."/>
        </authorList>
    </citation>
    <scope>NUCLEOTIDE SEQUENCE [LARGE SCALE GENOMIC DNA]</scope>
    <source>
        <tissue evidence="2">Young leaves</tissue>
    </source>
</reference>